<dbReference type="SMART" id="SM00408">
    <property type="entry name" value="IGc2"/>
    <property type="match status" value="2"/>
</dbReference>
<dbReference type="SMART" id="SM00406">
    <property type="entry name" value="IGv"/>
    <property type="match status" value="2"/>
</dbReference>
<dbReference type="InterPro" id="IPR003599">
    <property type="entry name" value="Ig_sub"/>
</dbReference>
<feature type="chain" id="PRO_5043014841" description="Ig-like domain-containing protein" evidence="8">
    <location>
        <begin position="28"/>
        <end position="414"/>
    </location>
</feature>
<keyword evidence="7" id="KW-1133">Transmembrane helix</keyword>
<evidence type="ECO:0000259" key="9">
    <source>
        <dbReference type="PROSITE" id="PS50835"/>
    </source>
</evidence>
<keyword evidence="6" id="KW-0393">Immunoglobulin domain</keyword>
<evidence type="ECO:0000256" key="3">
    <source>
        <dbReference type="ARBA" id="ARBA00023136"/>
    </source>
</evidence>
<reference evidence="10 11" key="1">
    <citation type="journal article" date="2023" name="Mol. Biol. Evol.">
        <title>Genomics of Secondarily Temperate Adaptation in the Only Non-Antarctic Icefish.</title>
        <authorList>
            <person name="Rivera-Colon A.G."/>
            <person name="Rayamajhi N."/>
            <person name="Minhas B.F."/>
            <person name="Madrigal G."/>
            <person name="Bilyk K.T."/>
            <person name="Yoon V."/>
            <person name="Hune M."/>
            <person name="Gregory S."/>
            <person name="Cheng C.H.C."/>
            <person name="Catchen J.M."/>
        </authorList>
    </citation>
    <scope>NUCLEOTIDE SEQUENCE [LARGE SCALE GENOMIC DNA]</scope>
    <source>
        <strain evidence="10">JC2023a</strain>
    </source>
</reference>
<proteinExistence type="predicted"/>
<dbReference type="SMART" id="SM00409">
    <property type="entry name" value="IG"/>
    <property type="match status" value="2"/>
</dbReference>
<dbReference type="GO" id="GO:0050863">
    <property type="term" value="P:regulation of T cell activation"/>
    <property type="evidence" value="ECO:0007669"/>
    <property type="project" value="UniProtKB-ARBA"/>
</dbReference>
<evidence type="ECO:0000256" key="1">
    <source>
        <dbReference type="ARBA" id="ARBA00004370"/>
    </source>
</evidence>
<evidence type="ECO:0000256" key="7">
    <source>
        <dbReference type="SAM" id="Phobius"/>
    </source>
</evidence>
<feature type="domain" description="Ig-like" evidence="9">
    <location>
        <begin position="23"/>
        <end position="129"/>
    </location>
</feature>
<protein>
    <recommendedName>
        <fullName evidence="9">Ig-like domain-containing protein</fullName>
    </recommendedName>
</protein>
<evidence type="ECO:0000256" key="5">
    <source>
        <dbReference type="ARBA" id="ARBA00023180"/>
    </source>
</evidence>
<dbReference type="InterPro" id="IPR003598">
    <property type="entry name" value="Ig_sub2"/>
</dbReference>
<name>A0AAN8GBJ0_9TELE</name>
<feature type="transmembrane region" description="Helical" evidence="7">
    <location>
        <begin position="260"/>
        <end position="285"/>
    </location>
</feature>
<feature type="signal peptide" evidence="8">
    <location>
        <begin position="1"/>
        <end position="27"/>
    </location>
</feature>
<keyword evidence="2 8" id="KW-0732">Signal</keyword>
<dbReference type="GO" id="GO:1903037">
    <property type="term" value="P:regulation of leukocyte cell-cell adhesion"/>
    <property type="evidence" value="ECO:0007669"/>
    <property type="project" value="UniProtKB-ARBA"/>
</dbReference>
<dbReference type="InterPro" id="IPR013106">
    <property type="entry name" value="Ig_V-set"/>
</dbReference>
<keyword evidence="11" id="KW-1185">Reference proteome</keyword>
<comment type="caution">
    <text evidence="10">The sequence shown here is derived from an EMBL/GenBank/DDBJ whole genome shotgun (WGS) entry which is preliminary data.</text>
</comment>
<evidence type="ECO:0000313" key="11">
    <source>
        <dbReference type="Proteomes" id="UP001335648"/>
    </source>
</evidence>
<dbReference type="InterPro" id="IPR036179">
    <property type="entry name" value="Ig-like_dom_sf"/>
</dbReference>
<dbReference type="Gene3D" id="2.60.40.10">
    <property type="entry name" value="Immunoglobulins"/>
    <property type="match status" value="2"/>
</dbReference>
<dbReference type="EMBL" id="JAULUE010002068">
    <property type="protein sequence ID" value="KAK5875514.1"/>
    <property type="molecule type" value="Genomic_DNA"/>
</dbReference>
<dbReference type="FunFam" id="2.60.40.10:FF:000142">
    <property type="entry name" value="V-set domain-containing T-cell activation inhibitor 1"/>
    <property type="match status" value="2"/>
</dbReference>
<comment type="subcellular location">
    <subcellularLocation>
        <location evidence="1">Membrane</location>
    </subcellularLocation>
</comment>
<keyword evidence="4" id="KW-1015">Disulfide bond</keyword>
<dbReference type="Pfam" id="PF07686">
    <property type="entry name" value="V-set"/>
    <property type="match status" value="2"/>
</dbReference>
<dbReference type="PANTHER" id="PTHR24100">
    <property type="entry name" value="BUTYROPHILIN"/>
    <property type="match status" value="1"/>
</dbReference>
<dbReference type="AlphaFoldDB" id="A0AAN8GBJ0"/>
<keyword evidence="3 7" id="KW-0472">Membrane</keyword>
<evidence type="ECO:0000256" key="6">
    <source>
        <dbReference type="ARBA" id="ARBA00023319"/>
    </source>
</evidence>
<gene>
    <name evidence="10" type="ORF">CesoFtcFv8_026589</name>
</gene>
<organism evidence="10 11">
    <name type="scientific">Champsocephalus esox</name>
    <name type="common">pike icefish</name>
    <dbReference type="NCBI Taxonomy" id="159716"/>
    <lineage>
        <taxon>Eukaryota</taxon>
        <taxon>Metazoa</taxon>
        <taxon>Chordata</taxon>
        <taxon>Craniata</taxon>
        <taxon>Vertebrata</taxon>
        <taxon>Euteleostomi</taxon>
        <taxon>Actinopterygii</taxon>
        <taxon>Neopterygii</taxon>
        <taxon>Teleostei</taxon>
        <taxon>Neoteleostei</taxon>
        <taxon>Acanthomorphata</taxon>
        <taxon>Eupercaria</taxon>
        <taxon>Perciformes</taxon>
        <taxon>Notothenioidei</taxon>
        <taxon>Channichthyidae</taxon>
        <taxon>Champsocephalus</taxon>
    </lineage>
</organism>
<dbReference type="InterPro" id="IPR013783">
    <property type="entry name" value="Ig-like_fold"/>
</dbReference>
<dbReference type="SUPFAM" id="SSF48726">
    <property type="entry name" value="Immunoglobulin"/>
    <property type="match status" value="2"/>
</dbReference>
<feature type="domain" description="Ig-like" evidence="9">
    <location>
        <begin position="136"/>
        <end position="253"/>
    </location>
</feature>
<evidence type="ECO:0000256" key="8">
    <source>
        <dbReference type="SAM" id="SignalP"/>
    </source>
</evidence>
<dbReference type="Proteomes" id="UP001335648">
    <property type="component" value="Unassembled WGS sequence"/>
</dbReference>
<dbReference type="InterPro" id="IPR007110">
    <property type="entry name" value="Ig-like_dom"/>
</dbReference>
<evidence type="ECO:0000313" key="10">
    <source>
        <dbReference type="EMBL" id="KAK5875514.1"/>
    </source>
</evidence>
<evidence type="ECO:0000256" key="2">
    <source>
        <dbReference type="ARBA" id="ARBA00022729"/>
    </source>
</evidence>
<dbReference type="InterPro" id="IPR050504">
    <property type="entry name" value="IgSF_BTN/MOG"/>
</dbReference>
<dbReference type="PROSITE" id="PS50835">
    <property type="entry name" value="IG_LIKE"/>
    <property type="match status" value="2"/>
</dbReference>
<dbReference type="GO" id="GO:0016020">
    <property type="term" value="C:membrane"/>
    <property type="evidence" value="ECO:0007669"/>
    <property type="project" value="UniProtKB-SubCell"/>
</dbReference>
<sequence>MVHLVPGFKMPLLALAVLLSPVPRMESEDRLIGSSEPIRAPLGGDVTLPCFAQHQINMEGMMVIWWRPDIPEPNRDVHLYPEQQHQEARTMPSYAGRTEMFADGLKLVNASLRIRNLQLSDDGRYRCVIPQLGRGPTITLEVFDRLIGSSDPIRAPLGGDVILPCVLQPQINMENVTVMWSRTDIPVDPNRYVHRHLGPEEAQKMPSYVGRTEMFTDDLKLGNGSLRIRNLQPSDDGRYRCVIPQLPLDTTITLEVFGSRSYWCLFLVPSVFFVLLAVGAGVYFLKPKCQRPHPPDCSDPETKPPPSEYSRPSFLDADAECGSDPDLFELELTVGLSSSSEPLLLPGNGSLFRSAEHTDKLSLSSQLRARPARPQIPGSSVLCFSVVSLPCSRCSCPRVTGRKLNRISEHESRG</sequence>
<keyword evidence="5" id="KW-0325">Glycoprotein</keyword>
<evidence type="ECO:0000256" key="4">
    <source>
        <dbReference type="ARBA" id="ARBA00023157"/>
    </source>
</evidence>
<keyword evidence="7" id="KW-0812">Transmembrane</keyword>
<accession>A0AAN8GBJ0</accession>